<keyword evidence="4" id="KW-0106">Calcium</keyword>
<dbReference type="Pfam" id="PF00036">
    <property type="entry name" value="EF-hand_1"/>
    <property type="match status" value="1"/>
</dbReference>
<feature type="domain" description="EF-hand" evidence="6">
    <location>
        <begin position="183"/>
        <end position="218"/>
    </location>
</feature>
<evidence type="ECO:0000256" key="4">
    <source>
        <dbReference type="ARBA" id="ARBA00022837"/>
    </source>
</evidence>
<dbReference type="PRINTS" id="PR00450">
    <property type="entry name" value="RECOVERIN"/>
</dbReference>
<dbReference type="InterPro" id="IPR028846">
    <property type="entry name" value="Recoverin"/>
</dbReference>
<keyword evidence="2" id="KW-0479">Metal-binding</keyword>
<evidence type="ECO:0000259" key="6">
    <source>
        <dbReference type="PROSITE" id="PS50222"/>
    </source>
</evidence>
<dbReference type="Pfam" id="PF13499">
    <property type="entry name" value="EF-hand_7"/>
    <property type="match status" value="1"/>
</dbReference>
<evidence type="ECO:0000256" key="2">
    <source>
        <dbReference type="ARBA" id="ARBA00022723"/>
    </source>
</evidence>
<evidence type="ECO:0000313" key="7">
    <source>
        <dbReference type="Proteomes" id="UP000887569"/>
    </source>
</evidence>
<dbReference type="PANTHER" id="PTHR23055">
    <property type="entry name" value="CALCIUM BINDING PROTEINS"/>
    <property type="match status" value="1"/>
</dbReference>
<evidence type="ECO:0000256" key="1">
    <source>
        <dbReference type="ARBA" id="ARBA00006049"/>
    </source>
</evidence>
<name>A0A914ZRT7_PARUN</name>
<keyword evidence="3" id="KW-0677">Repeat</keyword>
<dbReference type="SUPFAM" id="SSF47473">
    <property type="entry name" value="EF-hand"/>
    <property type="match status" value="1"/>
</dbReference>
<feature type="domain" description="EF-hand" evidence="6">
    <location>
        <begin position="99"/>
        <end position="134"/>
    </location>
</feature>
<evidence type="ECO:0000256" key="3">
    <source>
        <dbReference type="ARBA" id="ARBA00022737"/>
    </source>
</evidence>
<feature type="domain" description="EF-hand" evidence="6">
    <location>
        <begin position="135"/>
        <end position="170"/>
    </location>
</feature>
<accession>A0A914ZRT7</accession>
<dbReference type="CDD" id="cd00051">
    <property type="entry name" value="EFh"/>
    <property type="match status" value="2"/>
</dbReference>
<dbReference type="AlphaFoldDB" id="A0A914ZRT7"/>
<comment type="similarity">
    <text evidence="1">Belongs to the recoverin family.</text>
</comment>
<dbReference type="InterPro" id="IPR002048">
    <property type="entry name" value="EF_hand_dom"/>
</dbReference>
<dbReference type="PANTHER" id="PTHR23055:SF167">
    <property type="entry name" value="EF-HAND DOMAIN-CONTAINING PROTEIN"/>
    <property type="match status" value="1"/>
</dbReference>
<dbReference type="FunFam" id="1.10.238.10:FF:000009">
    <property type="entry name" value="Visinin-like protein 1"/>
    <property type="match status" value="1"/>
</dbReference>
<reference evidence="8" key="1">
    <citation type="submission" date="2022-11" db="UniProtKB">
        <authorList>
            <consortium name="WormBaseParasite"/>
        </authorList>
    </citation>
    <scope>IDENTIFICATION</scope>
</reference>
<dbReference type="GO" id="GO:0005509">
    <property type="term" value="F:calcium ion binding"/>
    <property type="evidence" value="ECO:0007669"/>
    <property type="project" value="InterPro"/>
</dbReference>
<keyword evidence="7" id="KW-1185">Reference proteome</keyword>
<organism evidence="7 8">
    <name type="scientific">Parascaris univalens</name>
    <name type="common">Nematode worm</name>
    <dbReference type="NCBI Taxonomy" id="6257"/>
    <lineage>
        <taxon>Eukaryota</taxon>
        <taxon>Metazoa</taxon>
        <taxon>Ecdysozoa</taxon>
        <taxon>Nematoda</taxon>
        <taxon>Chromadorea</taxon>
        <taxon>Rhabditida</taxon>
        <taxon>Spirurina</taxon>
        <taxon>Ascaridomorpha</taxon>
        <taxon>Ascaridoidea</taxon>
        <taxon>Ascarididae</taxon>
        <taxon>Parascaris</taxon>
    </lineage>
</organism>
<evidence type="ECO:0000256" key="5">
    <source>
        <dbReference type="SAM" id="MobiDB-lite"/>
    </source>
</evidence>
<dbReference type="InterPro" id="IPR011992">
    <property type="entry name" value="EF-hand-dom_pair"/>
</dbReference>
<dbReference type="PROSITE" id="PS00018">
    <property type="entry name" value="EF_HAND_1"/>
    <property type="match status" value="2"/>
</dbReference>
<dbReference type="SMART" id="SM00054">
    <property type="entry name" value="EFh"/>
    <property type="match status" value="3"/>
</dbReference>
<dbReference type="InterPro" id="IPR018247">
    <property type="entry name" value="EF_Hand_1_Ca_BS"/>
</dbReference>
<dbReference type="Proteomes" id="UP000887569">
    <property type="component" value="Unplaced"/>
</dbReference>
<sequence>MTAIVTRSIPFPAYLPPMAIPINEDPYSYPPSYYDDPDDEPPPAPRYRPQSITDICAITKFTKREIQIMYRAFKQGCPCGTIMLPQFQEIYAQFFPQGNANKYAEYVFKTFDRDEDGMINFEEFVVGLSVISRGTNTEKLEWIFDLYDINKKGCIRQTELMLVVQSIYELLGRHTNPPISKRAVVDHVVDVFKKIDKNDDGIVTRQEFVEICKSNKLLCDSLKLFDTRL</sequence>
<protein>
    <submittedName>
        <fullName evidence="8">EF-hand domain-containing protein</fullName>
    </submittedName>
</protein>
<evidence type="ECO:0000313" key="8">
    <source>
        <dbReference type="WBParaSite" id="PgB07_g046_t01"/>
    </source>
</evidence>
<dbReference type="Gene3D" id="1.10.238.10">
    <property type="entry name" value="EF-hand"/>
    <property type="match status" value="1"/>
</dbReference>
<proteinExistence type="inferred from homology"/>
<dbReference type="PROSITE" id="PS50222">
    <property type="entry name" value="EF_HAND_2"/>
    <property type="match status" value="3"/>
</dbReference>
<dbReference type="WBParaSite" id="PgB07_g046_t01">
    <property type="protein sequence ID" value="PgB07_g046_t01"/>
    <property type="gene ID" value="PgB07_g046"/>
</dbReference>
<feature type="region of interest" description="Disordered" evidence="5">
    <location>
        <begin position="30"/>
        <end position="49"/>
    </location>
</feature>